<dbReference type="GO" id="GO:0046872">
    <property type="term" value="F:metal ion binding"/>
    <property type="evidence" value="ECO:0007669"/>
    <property type="project" value="UniProtKB-KW"/>
</dbReference>
<evidence type="ECO:0000256" key="4">
    <source>
        <dbReference type="ARBA" id="ARBA00022490"/>
    </source>
</evidence>
<keyword evidence="8 12" id="KW-0805">Transcription regulation</keyword>
<dbReference type="PROSITE" id="PS51674">
    <property type="entry name" value="4FE4S_WBL"/>
    <property type="match status" value="1"/>
</dbReference>
<feature type="binding site" evidence="12">
    <location>
        <position position="56"/>
    </location>
    <ligand>
        <name>[4Fe-4S] cluster</name>
        <dbReference type="ChEBI" id="CHEBI:49883"/>
    </ligand>
</feature>
<keyword evidence="7 12" id="KW-0411">Iron-sulfur</keyword>
<evidence type="ECO:0000256" key="6">
    <source>
        <dbReference type="ARBA" id="ARBA00023004"/>
    </source>
</evidence>
<dbReference type="EMBL" id="JAWLUP010000221">
    <property type="protein sequence ID" value="MDV7268818.1"/>
    <property type="molecule type" value="Genomic_DNA"/>
</dbReference>
<evidence type="ECO:0000313" key="14">
    <source>
        <dbReference type="EMBL" id="AWK71668.1"/>
    </source>
</evidence>
<comment type="subcellular location">
    <subcellularLocation>
        <location evidence="1 12">Cytoplasm</location>
    </subcellularLocation>
</comment>
<feature type="binding site" evidence="12">
    <location>
        <position position="23"/>
    </location>
    <ligand>
        <name>[4Fe-4S] cluster</name>
        <dbReference type="ChEBI" id="CHEBI:49883"/>
    </ligand>
</feature>
<evidence type="ECO:0000256" key="1">
    <source>
        <dbReference type="ARBA" id="ARBA00004496"/>
    </source>
</evidence>
<dbReference type="EMBL" id="CP021354">
    <property type="protein sequence ID" value="AWK71668.1"/>
    <property type="molecule type" value="Genomic_DNA"/>
</dbReference>
<dbReference type="GO" id="GO:0047134">
    <property type="term" value="F:protein-disulfide reductase [NAD(P)H] activity"/>
    <property type="evidence" value="ECO:0007669"/>
    <property type="project" value="TreeGrafter"/>
</dbReference>
<comment type="cofactor">
    <cofactor evidence="12">
        <name>[4Fe-4S] cluster</name>
        <dbReference type="ChEBI" id="CHEBI:49883"/>
    </cofactor>
    <text evidence="12">Binds 1 [4Fe-4S] cluster per subunit. Following nitrosylation of the [4Fe-4S] cluster binds 1 [4Fe-8(NO)] cluster per subunit.</text>
</comment>
<comment type="function">
    <text evidence="12">Acts as a transcriptional regulator. Probably redox-responsive. The apo- but not holo-form probably binds DNA.</text>
</comment>
<reference evidence="14 16" key="1">
    <citation type="submission" date="2017-05" db="EMBL/GenBank/DDBJ databases">
        <title>Isolation of Rhodococcus sp. S2-17 biodegrading of BP-3.</title>
        <authorList>
            <person name="Lee Y."/>
            <person name="Kim K.H."/>
            <person name="Chun B.H."/>
            <person name="Jung H.S."/>
            <person name="Jeon C.O."/>
        </authorList>
    </citation>
    <scope>NUCLEOTIDE SEQUENCE [LARGE SCALE GENOMIC DNA]</scope>
    <source>
        <strain evidence="14 16">S2-17</strain>
    </source>
</reference>
<evidence type="ECO:0000256" key="2">
    <source>
        <dbReference type="ARBA" id="ARBA00006597"/>
    </source>
</evidence>
<keyword evidence="4 12" id="KW-0963">Cytoplasm</keyword>
<proteinExistence type="inferred from homology"/>
<dbReference type="RefSeq" id="WP_109328148.1">
    <property type="nucleotide sequence ID" value="NZ_CP021354.1"/>
</dbReference>
<evidence type="ECO:0000256" key="8">
    <source>
        <dbReference type="ARBA" id="ARBA00023015"/>
    </source>
</evidence>
<evidence type="ECO:0000259" key="13">
    <source>
        <dbReference type="PROSITE" id="PS51674"/>
    </source>
</evidence>
<protein>
    <recommendedName>
        <fullName evidence="12">Transcriptional regulator WhiB</fullName>
    </recommendedName>
</protein>
<reference evidence="15" key="2">
    <citation type="submission" date="2023-10" db="EMBL/GenBank/DDBJ databases">
        <title>Development of a sustainable strategy for remediation of hydrocarbon-contaminated territories based on the waste exchange concept.</title>
        <authorList>
            <person name="Krivoruchko A."/>
        </authorList>
    </citation>
    <scope>NUCLEOTIDE SEQUENCE</scope>
    <source>
        <strain evidence="15">IEGM 68</strain>
    </source>
</reference>
<dbReference type="PANTHER" id="PTHR38839">
    <property type="entry name" value="TRANSCRIPTIONAL REGULATOR WHID-RELATED"/>
    <property type="match status" value="1"/>
</dbReference>
<accession>A0A2S2BSX6</accession>
<dbReference type="AlphaFoldDB" id="A0A2S2BSX6"/>
<comment type="similarity">
    <text evidence="2 12">Belongs to the WhiB family.</text>
</comment>
<keyword evidence="11 12" id="KW-0804">Transcription</keyword>
<feature type="domain" description="4Fe-4S Wbl-type" evidence="13">
    <location>
        <begin position="22"/>
        <end position="86"/>
    </location>
</feature>
<comment type="PTM">
    <text evidence="12">Upon Fe-S cluster removal intramolecular disulfide bonds are formed.</text>
</comment>
<evidence type="ECO:0000256" key="11">
    <source>
        <dbReference type="ARBA" id="ARBA00023163"/>
    </source>
</evidence>
<evidence type="ECO:0000256" key="3">
    <source>
        <dbReference type="ARBA" id="ARBA00022485"/>
    </source>
</evidence>
<keyword evidence="5 12" id="KW-0479">Metal-binding</keyword>
<dbReference type="GO" id="GO:0045454">
    <property type="term" value="P:cell redox homeostasis"/>
    <property type="evidence" value="ECO:0007669"/>
    <property type="project" value="TreeGrafter"/>
</dbReference>
<feature type="binding site" evidence="12">
    <location>
        <position position="62"/>
    </location>
    <ligand>
        <name>[4Fe-4S] cluster</name>
        <dbReference type="ChEBI" id="CHEBI:49883"/>
    </ligand>
</feature>
<dbReference type="Pfam" id="PF02467">
    <property type="entry name" value="Whib"/>
    <property type="match status" value="1"/>
</dbReference>
<dbReference type="Proteomes" id="UP000245711">
    <property type="component" value="Chromosome"/>
</dbReference>
<evidence type="ECO:0000256" key="9">
    <source>
        <dbReference type="ARBA" id="ARBA00023125"/>
    </source>
</evidence>
<dbReference type="InterPro" id="IPR003482">
    <property type="entry name" value="Whib"/>
</dbReference>
<dbReference type="InterPro" id="IPR034768">
    <property type="entry name" value="4FE4S_WBL"/>
</dbReference>
<name>A0A2S2BSX6_9NOCA</name>
<evidence type="ECO:0000256" key="10">
    <source>
        <dbReference type="ARBA" id="ARBA00023157"/>
    </source>
</evidence>
<evidence type="ECO:0000313" key="15">
    <source>
        <dbReference type="EMBL" id="MDV7268818.1"/>
    </source>
</evidence>
<sequence>MPSYTDLPKPLSDVWEWQVHGLCRGVDSSLFFHPDGQRGRIRKQRELRAKQLCNRCPVIVQCREHALAVEEPFGVWGGMSESERQAAIEHRRGDIAI</sequence>
<gene>
    <name evidence="12" type="primary">whiB</name>
    <name evidence="14" type="ORF">CBI38_08745</name>
    <name evidence="15" type="ORF">R4315_30340</name>
</gene>
<dbReference type="HAMAP" id="MF_01479">
    <property type="entry name" value="WhiB"/>
    <property type="match status" value="1"/>
</dbReference>
<feature type="binding site" evidence="12">
    <location>
        <position position="53"/>
    </location>
    <ligand>
        <name>[4Fe-4S] cluster</name>
        <dbReference type="ChEBI" id="CHEBI:49883"/>
    </ligand>
</feature>
<keyword evidence="3 12" id="KW-0004">4Fe-4S</keyword>
<evidence type="ECO:0000256" key="12">
    <source>
        <dbReference type="HAMAP-Rule" id="MF_01479"/>
    </source>
</evidence>
<keyword evidence="6 12" id="KW-0408">Iron</keyword>
<dbReference type="GO" id="GO:0035731">
    <property type="term" value="F:dinitrosyl-iron complex binding"/>
    <property type="evidence" value="ECO:0007669"/>
    <property type="project" value="UniProtKB-UniRule"/>
</dbReference>
<dbReference type="OrthoDB" id="4954884at2"/>
<keyword evidence="16" id="KW-1185">Reference proteome</keyword>
<dbReference type="GO" id="GO:0045892">
    <property type="term" value="P:negative regulation of DNA-templated transcription"/>
    <property type="evidence" value="ECO:0007669"/>
    <property type="project" value="TreeGrafter"/>
</dbReference>
<organism evidence="14 16">
    <name type="scientific">Rhodococcus oxybenzonivorans</name>
    <dbReference type="NCBI Taxonomy" id="1990687"/>
    <lineage>
        <taxon>Bacteria</taxon>
        <taxon>Bacillati</taxon>
        <taxon>Actinomycetota</taxon>
        <taxon>Actinomycetes</taxon>
        <taxon>Mycobacteriales</taxon>
        <taxon>Nocardiaceae</taxon>
        <taxon>Rhodococcus</taxon>
    </lineage>
</organism>
<dbReference type="Proteomes" id="UP001185863">
    <property type="component" value="Unassembled WGS sequence"/>
</dbReference>
<comment type="PTM">
    <text evidence="12">The Fe-S cluster can be nitrosylated by nitric oxide (NO).</text>
</comment>
<evidence type="ECO:0000313" key="16">
    <source>
        <dbReference type="Proteomes" id="UP000245711"/>
    </source>
</evidence>
<dbReference type="GO" id="GO:0005737">
    <property type="term" value="C:cytoplasm"/>
    <property type="evidence" value="ECO:0007669"/>
    <property type="project" value="UniProtKB-SubCell"/>
</dbReference>
<keyword evidence="9 12" id="KW-0238">DNA-binding</keyword>
<dbReference type="PANTHER" id="PTHR38839:SF5">
    <property type="entry name" value="TRANSCRIPTIONAL REGULATOR WHID"/>
    <property type="match status" value="1"/>
</dbReference>
<dbReference type="GO" id="GO:0051539">
    <property type="term" value="F:4 iron, 4 sulfur cluster binding"/>
    <property type="evidence" value="ECO:0007669"/>
    <property type="project" value="UniProtKB-UniRule"/>
</dbReference>
<evidence type="ECO:0000256" key="7">
    <source>
        <dbReference type="ARBA" id="ARBA00023014"/>
    </source>
</evidence>
<keyword evidence="10 12" id="KW-1015">Disulfide bond</keyword>
<evidence type="ECO:0000256" key="5">
    <source>
        <dbReference type="ARBA" id="ARBA00022723"/>
    </source>
</evidence>
<dbReference type="KEGG" id="roz:CBI38_08745"/>
<dbReference type="GO" id="GO:0003677">
    <property type="term" value="F:DNA binding"/>
    <property type="evidence" value="ECO:0007669"/>
    <property type="project" value="UniProtKB-UniRule"/>
</dbReference>